<keyword evidence="4" id="KW-1185">Reference proteome</keyword>
<protein>
    <submittedName>
        <fullName evidence="3">Uncharacterized protein</fullName>
    </submittedName>
</protein>
<evidence type="ECO:0000313" key="4">
    <source>
        <dbReference type="Proteomes" id="UP001050691"/>
    </source>
</evidence>
<feature type="region of interest" description="Disordered" evidence="1">
    <location>
        <begin position="172"/>
        <end position="249"/>
    </location>
</feature>
<comment type="caution">
    <text evidence="3">The sequence shown here is derived from an EMBL/GenBank/DDBJ whole genome shotgun (WGS) entry which is preliminary data.</text>
</comment>
<feature type="compositionally biased region" description="Gly residues" evidence="1">
    <location>
        <begin position="186"/>
        <end position="223"/>
    </location>
</feature>
<reference evidence="3" key="1">
    <citation type="submission" date="2021-10" db="EMBL/GenBank/DDBJ databases">
        <title>De novo Genome Assembly of Clathrus columnatus (Basidiomycota, Fungi) Using Illumina and Nanopore Sequence Data.</title>
        <authorList>
            <person name="Ogiso-Tanaka E."/>
            <person name="Itagaki H."/>
            <person name="Hosoya T."/>
            <person name="Hosaka K."/>
        </authorList>
    </citation>
    <scope>NUCLEOTIDE SEQUENCE</scope>
    <source>
        <strain evidence="3">MO-923</strain>
    </source>
</reference>
<feature type="transmembrane region" description="Helical" evidence="2">
    <location>
        <begin position="25"/>
        <end position="42"/>
    </location>
</feature>
<keyword evidence="2" id="KW-1133">Transmembrane helix</keyword>
<dbReference type="AlphaFoldDB" id="A0AAV5ASQ3"/>
<evidence type="ECO:0000313" key="3">
    <source>
        <dbReference type="EMBL" id="GJJ15791.1"/>
    </source>
</evidence>
<sequence>MADAVPRLFEAHVVFQSIDYLERRLYVVVFLVFIPLIVLPPLHHITGKVMRRVSLPSRPSLLSPYAIHSYSFGQLQPEPLNGTSAELWSAIFLSDTLLVALISSSVVMTDVFAAPVEPHFLRSVAKRQVTVDSTTLSEIANEISVSQSALEGVTAIVTSLTATLQEIESQLGIDGSNDGSDDSGNDAGGDSTGDSGTGGDDGTGDASDGGDGSTGDSGTGGDGSTDPSGSTDGSDDSGADDGSANDNSD</sequence>
<proteinExistence type="predicted"/>
<evidence type="ECO:0000256" key="1">
    <source>
        <dbReference type="SAM" id="MobiDB-lite"/>
    </source>
</evidence>
<organism evidence="3 4">
    <name type="scientific">Clathrus columnatus</name>
    <dbReference type="NCBI Taxonomy" id="1419009"/>
    <lineage>
        <taxon>Eukaryota</taxon>
        <taxon>Fungi</taxon>
        <taxon>Dikarya</taxon>
        <taxon>Basidiomycota</taxon>
        <taxon>Agaricomycotina</taxon>
        <taxon>Agaricomycetes</taxon>
        <taxon>Phallomycetidae</taxon>
        <taxon>Phallales</taxon>
        <taxon>Clathraceae</taxon>
        <taxon>Clathrus</taxon>
    </lineage>
</organism>
<dbReference type="EMBL" id="BPWL01000011">
    <property type="protein sequence ID" value="GJJ15791.1"/>
    <property type="molecule type" value="Genomic_DNA"/>
</dbReference>
<gene>
    <name evidence="3" type="ORF">Clacol_010069</name>
</gene>
<name>A0AAV5ASQ3_9AGAM</name>
<feature type="compositionally biased region" description="Low complexity" evidence="1">
    <location>
        <begin position="240"/>
        <end position="249"/>
    </location>
</feature>
<keyword evidence="2" id="KW-0472">Membrane</keyword>
<evidence type="ECO:0000256" key="2">
    <source>
        <dbReference type="SAM" id="Phobius"/>
    </source>
</evidence>
<accession>A0AAV5ASQ3</accession>
<dbReference type="Proteomes" id="UP001050691">
    <property type="component" value="Unassembled WGS sequence"/>
</dbReference>
<keyword evidence="2" id="KW-0812">Transmembrane</keyword>